<dbReference type="Gene3D" id="2.160.20.10">
    <property type="entry name" value="Single-stranded right-handed beta-helix, Pectin lyase-like"/>
    <property type="match status" value="1"/>
</dbReference>
<keyword evidence="5 15" id="KW-0378">Hydrolase</keyword>
<dbReference type="Proteomes" id="UP001151287">
    <property type="component" value="Unassembled WGS sequence"/>
</dbReference>
<dbReference type="GO" id="GO:0005975">
    <property type="term" value="P:carbohydrate metabolic process"/>
    <property type="evidence" value="ECO:0007669"/>
    <property type="project" value="InterPro"/>
</dbReference>
<evidence type="ECO:0000256" key="10">
    <source>
        <dbReference type="ARBA" id="ARBA00048766"/>
    </source>
</evidence>
<evidence type="ECO:0000256" key="11">
    <source>
        <dbReference type="ARBA" id="ARBA00057651"/>
    </source>
</evidence>
<keyword evidence="7" id="KW-0961">Cell wall biogenesis/degradation</keyword>
<keyword evidence="6 15" id="KW-0326">Glycosidase</keyword>
<evidence type="ECO:0000256" key="1">
    <source>
        <dbReference type="ARBA" id="ARBA00004191"/>
    </source>
</evidence>
<dbReference type="InterPro" id="IPR000743">
    <property type="entry name" value="Glyco_hydro_28"/>
</dbReference>
<keyword evidence="3" id="KW-0134">Cell wall</keyword>
<evidence type="ECO:0000256" key="13">
    <source>
        <dbReference type="ARBA" id="ARBA00083621"/>
    </source>
</evidence>
<evidence type="ECO:0000256" key="4">
    <source>
        <dbReference type="ARBA" id="ARBA00022525"/>
    </source>
</evidence>
<keyword evidence="18" id="KW-1185">Reference proteome</keyword>
<protein>
    <recommendedName>
        <fullName evidence="12">Exopolygalacturonase</fullName>
        <ecNumber evidence="8">3.2.1.67</ecNumber>
    </recommendedName>
    <alternativeName>
        <fullName evidence="9">Galacturan 1,4-alpha-galacturonidase</fullName>
    </alternativeName>
    <alternativeName>
        <fullName evidence="13">Pectinase</fullName>
    </alternativeName>
</protein>
<dbReference type="GO" id="GO:0004650">
    <property type="term" value="F:polygalacturonase activity"/>
    <property type="evidence" value="ECO:0007669"/>
    <property type="project" value="InterPro"/>
</dbReference>
<dbReference type="InterPro" id="IPR012334">
    <property type="entry name" value="Pectin_lyas_fold"/>
</dbReference>
<keyword evidence="16" id="KW-0732">Signal</keyword>
<comment type="function">
    <text evidence="11">May function in depolymerizing pectin during pollen development, germination, and tube growth. Acts as an exo-polygalacturonase.</text>
</comment>
<feature type="chain" id="PRO_5040491163" description="Exopolygalacturonase" evidence="16">
    <location>
        <begin position="22"/>
        <end position="397"/>
    </location>
</feature>
<comment type="catalytic activity">
    <reaction evidence="10">
        <text>[(1-&gt;4)-alpha-D-galacturonosyl](n) + H2O = alpha-D-galacturonate + [(1-&gt;4)-alpha-D-galacturonosyl](n-1)</text>
        <dbReference type="Rhea" id="RHEA:14117"/>
        <dbReference type="Rhea" id="RHEA-COMP:14570"/>
        <dbReference type="Rhea" id="RHEA-COMP:14572"/>
        <dbReference type="ChEBI" id="CHEBI:15377"/>
        <dbReference type="ChEBI" id="CHEBI:58658"/>
        <dbReference type="ChEBI" id="CHEBI:140523"/>
        <dbReference type="EC" id="3.2.1.67"/>
    </reaction>
</comment>
<keyword evidence="4" id="KW-0964">Secreted</keyword>
<dbReference type="EMBL" id="JAMQYH010000001">
    <property type="protein sequence ID" value="KAJ1703754.1"/>
    <property type="molecule type" value="Genomic_DNA"/>
</dbReference>
<evidence type="ECO:0000256" key="7">
    <source>
        <dbReference type="ARBA" id="ARBA00023316"/>
    </source>
</evidence>
<evidence type="ECO:0000256" key="15">
    <source>
        <dbReference type="RuleBase" id="RU361169"/>
    </source>
</evidence>
<evidence type="ECO:0000256" key="6">
    <source>
        <dbReference type="ARBA" id="ARBA00023295"/>
    </source>
</evidence>
<dbReference type="PANTHER" id="PTHR31375">
    <property type="match status" value="1"/>
</dbReference>
<dbReference type="GO" id="GO:0047911">
    <property type="term" value="F:galacturan 1,4-alpha-galacturonidase activity"/>
    <property type="evidence" value="ECO:0007669"/>
    <property type="project" value="UniProtKB-EC"/>
</dbReference>
<name>A0A9Q0HYU4_9POAL</name>
<reference evidence="17" key="1">
    <citation type="journal article" date="2022" name="Cell">
        <title>Repeat-based holocentromeres influence genome architecture and karyotype evolution.</title>
        <authorList>
            <person name="Hofstatter P.G."/>
            <person name="Thangavel G."/>
            <person name="Lux T."/>
            <person name="Neumann P."/>
            <person name="Vondrak T."/>
            <person name="Novak P."/>
            <person name="Zhang M."/>
            <person name="Costa L."/>
            <person name="Castellani M."/>
            <person name="Scott A."/>
            <person name="Toegelov H."/>
            <person name="Fuchs J."/>
            <person name="Mata-Sucre Y."/>
            <person name="Dias Y."/>
            <person name="Vanzela A.L.L."/>
            <person name="Huettel B."/>
            <person name="Almeida C.C.S."/>
            <person name="Simkova H."/>
            <person name="Souza G."/>
            <person name="Pedrosa-Harand A."/>
            <person name="Macas J."/>
            <person name="Mayer K.F.X."/>
            <person name="Houben A."/>
            <person name="Marques A."/>
        </authorList>
    </citation>
    <scope>NUCLEOTIDE SEQUENCE</scope>
    <source>
        <strain evidence="17">RhyBre1mFocal</strain>
    </source>
</reference>
<evidence type="ECO:0000256" key="14">
    <source>
        <dbReference type="PROSITE-ProRule" id="PRU10052"/>
    </source>
</evidence>
<evidence type="ECO:0000256" key="5">
    <source>
        <dbReference type="ARBA" id="ARBA00022801"/>
    </source>
</evidence>
<dbReference type="SUPFAM" id="SSF51126">
    <property type="entry name" value="Pectin lyase-like"/>
    <property type="match status" value="1"/>
</dbReference>
<proteinExistence type="inferred from homology"/>
<dbReference type="PROSITE" id="PS00502">
    <property type="entry name" value="POLYGALACTURONASE"/>
    <property type="match status" value="1"/>
</dbReference>
<feature type="active site" evidence="14">
    <location>
        <position position="241"/>
    </location>
</feature>
<dbReference type="EC" id="3.2.1.67" evidence="8"/>
<comment type="caution">
    <text evidence="17">The sequence shown here is derived from an EMBL/GenBank/DDBJ whole genome shotgun (WGS) entry which is preliminary data.</text>
</comment>
<organism evidence="17 18">
    <name type="scientific">Rhynchospora breviuscula</name>
    <dbReference type="NCBI Taxonomy" id="2022672"/>
    <lineage>
        <taxon>Eukaryota</taxon>
        <taxon>Viridiplantae</taxon>
        <taxon>Streptophyta</taxon>
        <taxon>Embryophyta</taxon>
        <taxon>Tracheophyta</taxon>
        <taxon>Spermatophyta</taxon>
        <taxon>Magnoliopsida</taxon>
        <taxon>Liliopsida</taxon>
        <taxon>Poales</taxon>
        <taxon>Cyperaceae</taxon>
        <taxon>Cyperoideae</taxon>
        <taxon>Rhynchosporeae</taxon>
        <taxon>Rhynchospora</taxon>
    </lineage>
</organism>
<comment type="subcellular location">
    <subcellularLocation>
        <location evidence="1">Secreted</location>
        <location evidence="1">Cell wall</location>
    </subcellularLocation>
</comment>
<evidence type="ECO:0000256" key="3">
    <source>
        <dbReference type="ARBA" id="ARBA00022512"/>
    </source>
</evidence>
<evidence type="ECO:0000313" key="18">
    <source>
        <dbReference type="Proteomes" id="UP001151287"/>
    </source>
</evidence>
<sequence>MEKLLISTCLLLQLISSYSLSSNENNLNVQNYGAKPDGMTDSSGPFLQAWGKACSSSKPVTIHVPAGNFLITGITFSGPCKNTDIKFLIDGTIVAPSTYLNLPKPNQWIAFDSVEGVSINGGTFKGRGEALWNCKSVKHHHCPDGAPTLMFTNSKNIAIKSITSINSKLFHTVILGCDGVTLQDVNIIAPESSPNTDGIHVESSTGVTIFRANIKTGDDCISIGPGTSHLWIEGVNCGPGHGISIGSLGKKGQGLDVDGVRNVTVKTTVFAGAKNGFRIKTWGTKSRGYVKGVAFINAIMKNVENPIIIDQHYCPDDNGCPSKGSSSGIKISDVKYVGIHGTSASQVAVNLDCSSSNPCSPIGMRDVKLTYTNGRSQAYCKNARGISLGLMVPPSCL</sequence>
<evidence type="ECO:0000256" key="16">
    <source>
        <dbReference type="SAM" id="SignalP"/>
    </source>
</evidence>
<gene>
    <name evidence="17" type="ORF">LUZ63_003533</name>
</gene>
<dbReference type="GO" id="GO:0071555">
    <property type="term" value="P:cell wall organization"/>
    <property type="evidence" value="ECO:0007669"/>
    <property type="project" value="UniProtKB-KW"/>
</dbReference>
<dbReference type="Pfam" id="PF00295">
    <property type="entry name" value="Glyco_hydro_28"/>
    <property type="match status" value="1"/>
</dbReference>
<evidence type="ECO:0000313" key="17">
    <source>
        <dbReference type="EMBL" id="KAJ1703754.1"/>
    </source>
</evidence>
<dbReference type="FunFam" id="2.160.20.10:FF:000004">
    <property type="entry name" value="Pectin lyase-like superfamily protein"/>
    <property type="match status" value="1"/>
</dbReference>
<feature type="signal peptide" evidence="16">
    <location>
        <begin position="1"/>
        <end position="21"/>
    </location>
</feature>
<evidence type="ECO:0000256" key="2">
    <source>
        <dbReference type="ARBA" id="ARBA00008834"/>
    </source>
</evidence>
<evidence type="ECO:0000256" key="9">
    <source>
        <dbReference type="ARBA" id="ARBA00043142"/>
    </source>
</evidence>
<evidence type="ECO:0000256" key="8">
    <source>
        <dbReference type="ARBA" id="ARBA00038933"/>
    </source>
</evidence>
<accession>A0A9Q0HYU4</accession>
<dbReference type="AlphaFoldDB" id="A0A9Q0HYU4"/>
<dbReference type="InterPro" id="IPR011050">
    <property type="entry name" value="Pectin_lyase_fold/virulence"/>
</dbReference>
<dbReference type="OrthoDB" id="187139at2759"/>
<evidence type="ECO:0000256" key="12">
    <source>
        <dbReference type="ARBA" id="ARBA00068298"/>
    </source>
</evidence>
<comment type="similarity">
    <text evidence="2 15">Belongs to the glycosyl hydrolase 28 family.</text>
</comment>